<evidence type="ECO:0000256" key="4">
    <source>
        <dbReference type="ARBA" id="ARBA00022679"/>
    </source>
</evidence>
<keyword evidence="5 12" id="KW-0418">Kinase</keyword>
<evidence type="ECO:0000259" key="11">
    <source>
        <dbReference type="PROSITE" id="PS50110"/>
    </source>
</evidence>
<keyword evidence="6" id="KW-0902">Two-component regulatory system</keyword>
<dbReference type="InterPro" id="IPR003661">
    <property type="entry name" value="HisK_dim/P_dom"/>
</dbReference>
<dbReference type="Gene3D" id="3.30.565.10">
    <property type="entry name" value="Histidine kinase-like ATPase, C-terminal domain"/>
    <property type="match status" value="1"/>
</dbReference>
<feature type="modified residue" description="4-aspartylphosphate" evidence="8">
    <location>
        <position position="458"/>
    </location>
</feature>
<dbReference type="CDD" id="cd00082">
    <property type="entry name" value="HisKA"/>
    <property type="match status" value="1"/>
</dbReference>
<dbReference type="Pfam" id="PF02518">
    <property type="entry name" value="HATPase_c"/>
    <property type="match status" value="1"/>
</dbReference>
<evidence type="ECO:0000256" key="9">
    <source>
        <dbReference type="SAM" id="Coils"/>
    </source>
</evidence>
<dbReference type="InterPro" id="IPR003594">
    <property type="entry name" value="HATPase_dom"/>
</dbReference>
<evidence type="ECO:0000256" key="6">
    <source>
        <dbReference type="ARBA" id="ARBA00023012"/>
    </source>
</evidence>
<feature type="modified residue" description="4-aspartylphosphate" evidence="8">
    <location>
        <position position="58"/>
    </location>
</feature>
<evidence type="ECO:0000313" key="12">
    <source>
        <dbReference type="EMBL" id="QDT52130.1"/>
    </source>
</evidence>
<organism evidence="12 13">
    <name type="scientific">Caulifigura coniformis</name>
    <dbReference type="NCBI Taxonomy" id="2527983"/>
    <lineage>
        <taxon>Bacteria</taxon>
        <taxon>Pseudomonadati</taxon>
        <taxon>Planctomycetota</taxon>
        <taxon>Planctomycetia</taxon>
        <taxon>Planctomycetales</taxon>
        <taxon>Planctomycetaceae</taxon>
        <taxon>Caulifigura</taxon>
    </lineage>
</organism>
<dbReference type="PRINTS" id="PR00344">
    <property type="entry name" value="BCTRLSENSOR"/>
</dbReference>
<keyword evidence="7" id="KW-0472">Membrane</keyword>
<feature type="domain" description="Response regulatory" evidence="11">
    <location>
        <begin position="6"/>
        <end position="123"/>
    </location>
</feature>
<dbReference type="SUPFAM" id="SSF52172">
    <property type="entry name" value="CheY-like"/>
    <property type="match status" value="2"/>
</dbReference>
<evidence type="ECO:0000313" key="13">
    <source>
        <dbReference type="Proteomes" id="UP000315700"/>
    </source>
</evidence>
<protein>
    <recommendedName>
        <fullName evidence="2">histidine kinase</fullName>
        <ecNumber evidence="2">2.7.13.3</ecNumber>
    </recommendedName>
</protein>
<evidence type="ECO:0000256" key="2">
    <source>
        <dbReference type="ARBA" id="ARBA00012438"/>
    </source>
</evidence>
<dbReference type="InterPro" id="IPR001789">
    <property type="entry name" value="Sig_transdc_resp-reg_receiver"/>
</dbReference>
<dbReference type="InterPro" id="IPR036097">
    <property type="entry name" value="HisK_dim/P_sf"/>
</dbReference>
<name>A0A517S7M8_9PLAN</name>
<accession>A0A517S7M8</accession>
<reference evidence="12 13" key="1">
    <citation type="submission" date="2019-02" db="EMBL/GenBank/DDBJ databases">
        <title>Deep-cultivation of Planctomycetes and their phenomic and genomic characterization uncovers novel biology.</title>
        <authorList>
            <person name="Wiegand S."/>
            <person name="Jogler M."/>
            <person name="Boedeker C."/>
            <person name="Pinto D."/>
            <person name="Vollmers J."/>
            <person name="Rivas-Marin E."/>
            <person name="Kohn T."/>
            <person name="Peeters S.H."/>
            <person name="Heuer A."/>
            <person name="Rast P."/>
            <person name="Oberbeckmann S."/>
            <person name="Bunk B."/>
            <person name="Jeske O."/>
            <person name="Meyerdierks A."/>
            <person name="Storesund J.E."/>
            <person name="Kallscheuer N."/>
            <person name="Luecker S."/>
            <person name="Lage O.M."/>
            <person name="Pohl T."/>
            <person name="Merkel B.J."/>
            <person name="Hornburger P."/>
            <person name="Mueller R.-W."/>
            <person name="Bruemmer F."/>
            <person name="Labrenz M."/>
            <person name="Spormann A.M."/>
            <person name="Op den Camp H."/>
            <person name="Overmann J."/>
            <person name="Amann R."/>
            <person name="Jetten M.S.M."/>
            <person name="Mascher T."/>
            <person name="Medema M.H."/>
            <person name="Devos D.P."/>
            <person name="Kaster A.-K."/>
            <person name="Ovreas L."/>
            <person name="Rohde M."/>
            <person name="Galperin M.Y."/>
            <person name="Jogler C."/>
        </authorList>
    </citation>
    <scope>NUCLEOTIDE SEQUENCE [LARGE SCALE GENOMIC DNA]</scope>
    <source>
        <strain evidence="12 13">Pan44</strain>
    </source>
</reference>
<dbReference type="FunFam" id="1.10.287.130:FF:000001">
    <property type="entry name" value="Two-component sensor histidine kinase"/>
    <property type="match status" value="1"/>
</dbReference>
<dbReference type="AlphaFoldDB" id="A0A517S7M8"/>
<dbReference type="InterPro" id="IPR036890">
    <property type="entry name" value="HATPase_C_sf"/>
</dbReference>
<dbReference type="Proteomes" id="UP000315700">
    <property type="component" value="Chromosome"/>
</dbReference>
<keyword evidence="9" id="KW-0175">Coiled coil</keyword>
<evidence type="ECO:0000256" key="8">
    <source>
        <dbReference type="PROSITE-ProRule" id="PRU00169"/>
    </source>
</evidence>
<dbReference type="PROSITE" id="PS50109">
    <property type="entry name" value="HIS_KIN"/>
    <property type="match status" value="1"/>
</dbReference>
<feature type="domain" description="Histidine kinase" evidence="10">
    <location>
        <begin position="170"/>
        <end position="388"/>
    </location>
</feature>
<evidence type="ECO:0000256" key="7">
    <source>
        <dbReference type="ARBA" id="ARBA00023136"/>
    </source>
</evidence>
<dbReference type="CDD" id="cd00156">
    <property type="entry name" value="REC"/>
    <property type="match status" value="1"/>
</dbReference>
<dbReference type="SMART" id="SM00388">
    <property type="entry name" value="HisKA"/>
    <property type="match status" value="1"/>
</dbReference>
<dbReference type="InParanoid" id="A0A517S7M8"/>
<dbReference type="PROSITE" id="PS50110">
    <property type="entry name" value="RESPONSE_REGULATORY"/>
    <property type="match status" value="2"/>
</dbReference>
<dbReference type="EC" id="2.7.13.3" evidence="2"/>
<dbReference type="Pfam" id="PF00072">
    <property type="entry name" value="Response_reg"/>
    <property type="match status" value="2"/>
</dbReference>
<dbReference type="PANTHER" id="PTHR43547">
    <property type="entry name" value="TWO-COMPONENT HISTIDINE KINASE"/>
    <property type="match status" value="1"/>
</dbReference>
<sequence>MESPLRILLVDDDEDDYVLAREVLTDTMRRPFTTKWARSYEEGLSSLRAERFDVVLLDYRLGRNSGIEFLRERGVQSADVPVILLTGQGERAIDLEAMEAGAADYLPKHHLEDTLERTIRHALERHRDRAALRQMNELLEERVAERTADLERANTALKDADRRKDEFIAILAHELRNPLAPISNALEIMHEAEAELEICREARTTMRRQVNHMVRLVDDLLDVSRLSQGKIQLKTGPVWLSEIVRQAVELARPLLEREAQRLVVTESPAPIHLQADATRLTQVIGNLLNNASKFTPAGGRIDLSTRLNGHEVEITVRDTGIGIERAHLALIFDMFTQLDSSLERTQGGLGIGLTLVRNLVQMHGGSVEARSNGRNQGSEFLVRIPVETSTAVRPSSPVPDTTTLPNQRRILVVDDNRDSANTLAMLLKLSKHQVVTAYDGLAAVEEFGRSHPDVVLMDIGLPGMNGLDAARAIRALPAGNDVALVAMTGWGQDEDRQRTKEAGFDWHLVKPVDRSALMQLLAELPAKP</sequence>
<dbReference type="CDD" id="cd17580">
    <property type="entry name" value="REC_2_DhkD-like"/>
    <property type="match status" value="1"/>
</dbReference>
<dbReference type="KEGG" id="ccos:Pan44_01390"/>
<proteinExistence type="predicted"/>
<evidence type="ECO:0000256" key="5">
    <source>
        <dbReference type="ARBA" id="ARBA00022777"/>
    </source>
</evidence>
<comment type="catalytic activity">
    <reaction evidence="1">
        <text>ATP + protein L-histidine = ADP + protein N-phospho-L-histidine.</text>
        <dbReference type="EC" id="2.7.13.3"/>
    </reaction>
</comment>
<dbReference type="InterPro" id="IPR005467">
    <property type="entry name" value="His_kinase_dom"/>
</dbReference>
<dbReference type="EMBL" id="CP036271">
    <property type="protein sequence ID" value="QDT52130.1"/>
    <property type="molecule type" value="Genomic_DNA"/>
</dbReference>
<dbReference type="GO" id="GO:0000155">
    <property type="term" value="F:phosphorelay sensor kinase activity"/>
    <property type="evidence" value="ECO:0007669"/>
    <property type="project" value="InterPro"/>
</dbReference>
<feature type="domain" description="Response regulatory" evidence="11">
    <location>
        <begin position="409"/>
        <end position="525"/>
    </location>
</feature>
<evidence type="ECO:0000256" key="1">
    <source>
        <dbReference type="ARBA" id="ARBA00000085"/>
    </source>
</evidence>
<dbReference type="FunFam" id="3.30.565.10:FF:000006">
    <property type="entry name" value="Sensor histidine kinase WalK"/>
    <property type="match status" value="1"/>
</dbReference>
<gene>
    <name evidence="12" type="primary">luxQ_1</name>
    <name evidence="12" type="ORF">Pan44_01390</name>
</gene>
<evidence type="ECO:0000256" key="3">
    <source>
        <dbReference type="ARBA" id="ARBA00022553"/>
    </source>
</evidence>
<dbReference type="SUPFAM" id="SSF47384">
    <property type="entry name" value="Homodimeric domain of signal transducing histidine kinase"/>
    <property type="match status" value="1"/>
</dbReference>
<dbReference type="Gene3D" id="3.40.50.2300">
    <property type="match status" value="2"/>
</dbReference>
<keyword evidence="4 12" id="KW-0808">Transferase</keyword>
<feature type="coiled-coil region" evidence="9">
    <location>
        <begin position="182"/>
        <end position="209"/>
    </location>
</feature>
<dbReference type="SMART" id="SM00387">
    <property type="entry name" value="HATPase_c"/>
    <property type="match status" value="1"/>
</dbReference>
<keyword evidence="3 8" id="KW-0597">Phosphoprotein</keyword>
<dbReference type="SMART" id="SM00448">
    <property type="entry name" value="REC"/>
    <property type="match status" value="2"/>
</dbReference>
<dbReference type="Pfam" id="PF00512">
    <property type="entry name" value="HisKA"/>
    <property type="match status" value="1"/>
</dbReference>
<dbReference type="Gene3D" id="1.10.287.130">
    <property type="match status" value="1"/>
</dbReference>
<dbReference type="InterPro" id="IPR004358">
    <property type="entry name" value="Sig_transdc_His_kin-like_C"/>
</dbReference>
<keyword evidence="13" id="KW-1185">Reference proteome</keyword>
<dbReference type="InterPro" id="IPR011006">
    <property type="entry name" value="CheY-like_superfamily"/>
</dbReference>
<dbReference type="PANTHER" id="PTHR43547:SF2">
    <property type="entry name" value="HYBRID SIGNAL TRANSDUCTION HISTIDINE KINASE C"/>
    <property type="match status" value="1"/>
</dbReference>
<evidence type="ECO:0000259" key="10">
    <source>
        <dbReference type="PROSITE" id="PS50109"/>
    </source>
</evidence>
<dbReference type="SUPFAM" id="SSF55874">
    <property type="entry name" value="ATPase domain of HSP90 chaperone/DNA topoisomerase II/histidine kinase"/>
    <property type="match status" value="1"/>
</dbReference>